<feature type="domain" description="DIX" evidence="3">
    <location>
        <begin position="129"/>
        <end position="205"/>
    </location>
</feature>
<proteinExistence type="predicted"/>
<reference evidence="5" key="1">
    <citation type="submission" date="2021-02" db="EMBL/GenBank/DDBJ databases">
        <authorList>
            <person name="Nowell W R."/>
        </authorList>
    </citation>
    <scope>NUCLEOTIDE SEQUENCE</scope>
</reference>
<feature type="non-terminal residue" evidence="5">
    <location>
        <position position="1"/>
    </location>
</feature>
<organism evidence="5 6">
    <name type="scientific">Didymodactylos carnosus</name>
    <dbReference type="NCBI Taxonomy" id="1234261"/>
    <lineage>
        <taxon>Eukaryota</taxon>
        <taxon>Metazoa</taxon>
        <taxon>Spiralia</taxon>
        <taxon>Gnathifera</taxon>
        <taxon>Rotifera</taxon>
        <taxon>Eurotatoria</taxon>
        <taxon>Bdelloidea</taxon>
        <taxon>Philodinida</taxon>
        <taxon>Philodinidae</taxon>
        <taxon>Didymodactylos</taxon>
    </lineage>
</organism>
<evidence type="ECO:0000313" key="5">
    <source>
        <dbReference type="EMBL" id="CAF4241442.1"/>
    </source>
</evidence>
<dbReference type="Proteomes" id="UP000677228">
    <property type="component" value="Unassembled WGS sequence"/>
</dbReference>
<evidence type="ECO:0000256" key="2">
    <source>
        <dbReference type="PROSITE-ProRule" id="PRU00069"/>
    </source>
</evidence>
<dbReference type="InterPro" id="IPR050209">
    <property type="entry name" value="Rab_GTPases_membrane_traffic"/>
</dbReference>
<gene>
    <name evidence="4" type="ORF">OVA965_LOCUS34628</name>
    <name evidence="5" type="ORF">TMI583_LOCUS35561</name>
</gene>
<accession>A0A8S2SPA1</accession>
<dbReference type="InterPro" id="IPR001806">
    <property type="entry name" value="Small_GTPase"/>
</dbReference>
<dbReference type="Gene3D" id="2.40.240.130">
    <property type="match status" value="1"/>
</dbReference>
<dbReference type="SMART" id="SM00173">
    <property type="entry name" value="RAS"/>
    <property type="match status" value="1"/>
</dbReference>
<evidence type="ECO:0000313" key="6">
    <source>
        <dbReference type="Proteomes" id="UP000682733"/>
    </source>
</evidence>
<dbReference type="GO" id="GO:0005525">
    <property type="term" value="F:GTP binding"/>
    <property type="evidence" value="ECO:0007669"/>
    <property type="project" value="InterPro"/>
</dbReference>
<dbReference type="GO" id="GO:0003924">
    <property type="term" value="F:GTPase activity"/>
    <property type="evidence" value="ECO:0007669"/>
    <property type="project" value="InterPro"/>
</dbReference>
<evidence type="ECO:0000259" key="3">
    <source>
        <dbReference type="PROSITE" id="PS50841"/>
    </source>
</evidence>
<dbReference type="EMBL" id="CAJOBA010051119">
    <property type="protein sequence ID" value="CAF4241442.1"/>
    <property type="molecule type" value="Genomic_DNA"/>
</dbReference>
<dbReference type="SMART" id="SM00175">
    <property type="entry name" value="RAB"/>
    <property type="match status" value="1"/>
</dbReference>
<dbReference type="PROSITE" id="PS50841">
    <property type="entry name" value="DIX"/>
    <property type="match status" value="1"/>
</dbReference>
<dbReference type="SUPFAM" id="SSF52540">
    <property type="entry name" value="P-loop containing nucleoside triphosphate hydrolases"/>
    <property type="match status" value="1"/>
</dbReference>
<evidence type="ECO:0000313" key="4">
    <source>
        <dbReference type="EMBL" id="CAF1446055.1"/>
    </source>
</evidence>
<dbReference type="Gene3D" id="3.40.50.300">
    <property type="entry name" value="P-loop containing nucleotide triphosphate hydrolases"/>
    <property type="match status" value="2"/>
</dbReference>
<dbReference type="AlphaFoldDB" id="A0A8S2SPA1"/>
<dbReference type="Proteomes" id="UP000682733">
    <property type="component" value="Unassembled WGS sequence"/>
</dbReference>
<dbReference type="PANTHER" id="PTHR47979">
    <property type="entry name" value="DRAB11-RELATED"/>
    <property type="match status" value="1"/>
</dbReference>
<dbReference type="Pfam" id="PF00071">
    <property type="entry name" value="Ras"/>
    <property type="match status" value="1"/>
</dbReference>
<dbReference type="SMART" id="SM00021">
    <property type="entry name" value="DAX"/>
    <property type="match status" value="1"/>
</dbReference>
<evidence type="ECO:0000256" key="1">
    <source>
        <dbReference type="ARBA" id="ARBA00022687"/>
    </source>
</evidence>
<protein>
    <recommendedName>
        <fullName evidence="3">DIX domain-containing protein</fullName>
    </recommendedName>
</protein>
<dbReference type="InterPro" id="IPR027417">
    <property type="entry name" value="P-loop_NTPase"/>
</dbReference>
<dbReference type="InterPro" id="IPR001158">
    <property type="entry name" value="DIX"/>
</dbReference>
<dbReference type="Pfam" id="PF00778">
    <property type="entry name" value="DIX"/>
    <property type="match status" value="1"/>
</dbReference>
<dbReference type="PROSITE" id="PS51419">
    <property type="entry name" value="RAB"/>
    <property type="match status" value="1"/>
</dbReference>
<dbReference type="GO" id="GO:0016055">
    <property type="term" value="P:Wnt signaling pathway"/>
    <property type="evidence" value="ECO:0007669"/>
    <property type="project" value="UniProtKB-KW"/>
</dbReference>
<dbReference type="SMART" id="SM00174">
    <property type="entry name" value="RHO"/>
    <property type="match status" value="1"/>
</dbReference>
<name>A0A8S2SPA1_9BILA</name>
<comment type="caution">
    <text evidence="5">The sequence shown here is derived from an EMBL/GenBank/DDBJ whole genome shotgun (WGS) entry which is preliminary data.</text>
</comment>
<keyword evidence="1 2" id="KW-0879">Wnt signaling pathway</keyword>
<dbReference type="InterPro" id="IPR038207">
    <property type="entry name" value="DIX_dom_sf"/>
</dbReference>
<dbReference type="SUPFAM" id="SSF54236">
    <property type="entry name" value="Ubiquitin-like"/>
    <property type="match status" value="1"/>
</dbReference>
<dbReference type="InterPro" id="IPR029071">
    <property type="entry name" value="Ubiquitin-like_domsf"/>
</dbReference>
<sequence length="205" mass="24182">MTREDVQDYFIKIILIGDSGVGKSTLLSRFSRNSENEVGFDFATRYYRDAIDALLIYDISKRCTYANIERWFKELRDHADANIIIMLIGNKSDLRHLRSVSNDEEKEFAEIYRIVSQRQLTTISSSTSPIKIKIKYYIDDKEPAYLLELCQTYPVKLKDFKTALDRDCNKYKFFFMSLYDDPIGEVRREITDNEQLLPYYRGIIV</sequence>
<dbReference type="EMBL" id="CAJNOK010029297">
    <property type="protein sequence ID" value="CAF1446055.1"/>
    <property type="molecule type" value="Genomic_DNA"/>
</dbReference>